<dbReference type="Proteomes" id="UP000217343">
    <property type="component" value="Chromosome"/>
</dbReference>
<feature type="region of interest" description="Disordered" evidence="1">
    <location>
        <begin position="140"/>
        <end position="164"/>
    </location>
</feature>
<dbReference type="RefSeq" id="WP_414115060.1">
    <property type="nucleotide sequence ID" value="NZ_CP022203.1"/>
</dbReference>
<sequence length="250" mass="27033">MMQARLHVAVYAPALVGDDGRTLVVVHGVERALPGLRLEWEVDKRGRLIKLPQRDAWLTEAAARGVFPLLCNGDERYPVTITGLKTPASQAPGGQPLLDVHADLPLDAKVIAAASSVLEGVAEGASAFWGHVSPEGYGSEVAQQIRRSPRGPERSPRGLPMLEPPENISSPEIPHWLGWLNYWSVAAAQAIGFPDPARDVDLLSRSRRTATGGWVVQLTDAPLDYDNPAHLDALGRVYERFPAIGARSVP</sequence>
<name>A0A250K656_9BACT</name>
<dbReference type="KEGG" id="mmas:MYMAC_006473"/>
<dbReference type="AlphaFoldDB" id="A0A250K656"/>
<evidence type="ECO:0000256" key="1">
    <source>
        <dbReference type="SAM" id="MobiDB-lite"/>
    </source>
</evidence>
<dbReference type="InterPro" id="IPR045997">
    <property type="entry name" value="DUF5953"/>
</dbReference>
<keyword evidence="3" id="KW-1185">Reference proteome</keyword>
<evidence type="ECO:0000313" key="3">
    <source>
        <dbReference type="Proteomes" id="UP000217343"/>
    </source>
</evidence>
<proteinExistence type="predicted"/>
<reference evidence="2 3" key="1">
    <citation type="submission" date="2017-06" db="EMBL/GenBank/DDBJ databases">
        <title>Sequencing and comparative analysis of myxobacterial genomes.</title>
        <authorList>
            <person name="Rupp O."/>
            <person name="Goesmann A."/>
            <person name="Sogaard-Andersen L."/>
        </authorList>
    </citation>
    <scope>NUCLEOTIDE SEQUENCE [LARGE SCALE GENOMIC DNA]</scope>
    <source>
        <strain evidence="2 3">DSM 14697</strain>
    </source>
</reference>
<gene>
    <name evidence="2" type="ORF">MYMAC_006473</name>
</gene>
<accession>A0A250K656</accession>
<protein>
    <submittedName>
        <fullName evidence="2">Uncharacterized protein</fullName>
    </submittedName>
</protein>
<dbReference type="EMBL" id="CP022203">
    <property type="protein sequence ID" value="ATB50816.1"/>
    <property type="molecule type" value="Genomic_DNA"/>
</dbReference>
<evidence type="ECO:0000313" key="2">
    <source>
        <dbReference type="EMBL" id="ATB50816.1"/>
    </source>
</evidence>
<dbReference type="Pfam" id="PF19378">
    <property type="entry name" value="DUF5953"/>
    <property type="match status" value="1"/>
</dbReference>
<organism evidence="2 3">
    <name type="scientific">Corallococcus macrosporus DSM 14697</name>
    <dbReference type="NCBI Taxonomy" id="1189310"/>
    <lineage>
        <taxon>Bacteria</taxon>
        <taxon>Pseudomonadati</taxon>
        <taxon>Myxococcota</taxon>
        <taxon>Myxococcia</taxon>
        <taxon>Myxococcales</taxon>
        <taxon>Cystobacterineae</taxon>
        <taxon>Myxococcaceae</taxon>
        <taxon>Corallococcus</taxon>
    </lineage>
</organism>